<gene>
    <name evidence="2" type="ORF">D9T17_05730</name>
</gene>
<dbReference type="Proteomes" id="UP000275910">
    <property type="component" value="Unassembled WGS sequence"/>
</dbReference>
<protein>
    <submittedName>
        <fullName evidence="2">Uncharacterized protein</fullName>
    </submittedName>
</protein>
<organism evidence="2 3">
    <name type="scientific">Lysobacter enzymogenes</name>
    <dbReference type="NCBI Taxonomy" id="69"/>
    <lineage>
        <taxon>Bacteria</taxon>
        <taxon>Pseudomonadati</taxon>
        <taxon>Pseudomonadota</taxon>
        <taxon>Gammaproteobacteria</taxon>
        <taxon>Lysobacterales</taxon>
        <taxon>Lysobacteraceae</taxon>
        <taxon>Lysobacter</taxon>
    </lineage>
</organism>
<evidence type="ECO:0000313" key="3">
    <source>
        <dbReference type="Proteomes" id="UP000275910"/>
    </source>
</evidence>
<reference evidence="2 3" key="1">
    <citation type="submission" date="2018-10" db="EMBL/GenBank/DDBJ databases">
        <title>The genome of Lysobacter enzymogenes OH11.</title>
        <authorList>
            <person name="Liu F."/>
            <person name="Zhao Y."/>
            <person name="Qian G."/>
            <person name="Chen Y."/>
            <person name="Xu H."/>
        </authorList>
    </citation>
    <scope>NUCLEOTIDE SEQUENCE [LARGE SCALE GENOMIC DNA]</scope>
    <source>
        <strain evidence="2 3">OH11</strain>
    </source>
</reference>
<comment type="caution">
    <text evidence="2">The sequence shown here is derived from an EMBL/GenBank/DDBJ whole genome shotgun (WGS) entry which is preliminary data.</text>
</comment>
<feature type="region of interest" description="Disordered" evidence="1">
    <location>
        <begin position="72"/>
        <end position="93"/>
    </location>
</feature>
<proteinExistence type="predicted"/>
<sequence>MPLGGVPSVWQMWRANGTATRILFIGACMLITLLVLSMASDDVGDFIAQTSKAHNDAADSRELLLREQQRLNQPDGSERLDRPEPSAATALAPARDAKSLMQGMRIVLREVGDKSRYRQAKAQQRIEGLHLERQLLPETLLGPKATQAARRTNREYAELLNYTLAVKQASQRELAQRLRALTGEGPDGRAIMTEFQRNLARESEEDAALMKNRRAIIERIERIYDLADAHRDGIEVRDDGSLAFADPLVAERYNRSIAEIGAFLQQSERIDVQRRARTQAALREIDRLRR</sequence>
<accession>A0A3N2RL00</accession>
<evidence type="ECO:0000256" key="1">
    <source>
        <dbReference type="SAM" id="MobiDB-lite"/>
    </source>
</evidence>
<dbReference type="RefSeq" id="WP_123646540.1">
    <property type="nucleotide sequence ID" value="NZ_RCTY01000017.1"/>
</dbReference>
<dbReference type="EMBL" id="RCTY01000017">
    <property type="protein sequence ID" value="ROU08142.1"/>
    <property type="molecule type" value="Genomic_DNA"/>
</dbReference>
<evidence type="ECO:0000313" key="2">
    <source>
        <dbReference type="EMBL" id="ROU08142.1"/>
    </source>
</evidence>
<dbReference type="AlphaFoldDB" id="A0A3N2RL00"/>
<name>A0A3N2RL00_LYSEN</name>